<reference evidence="3 4" key="1">
    <citation type="journal article" date="2018" name="Mol. Biol. Evol.">
        <title>Broad Genomic Sampling Reveals a Smut Pathogenic Ancestry of the Fungal Clade Ustilaginomycotina.</title>
        <authorList>
            <person name="Kijpornyongpan T."/>
            <person name="Mondo S.J."/>
            <person name="Barry K."/>
            <person name="Sandor L."/>
            <person name="Lee J."/>
            <person name="Lipzen A."/>
            <person name="Pangilinan J."/>
            <person name="LaButti K."/>
            <person name="Hainaut M."/>
            <person name="Henrissat B."/>
            <person name="Grigoriev I.V."/>
            <person name="Spatafora J.W."/>
            <person name="Aime M.C."/>
        </authorList>
    </citation>
    <scope>NUCLEOTIDE SEQUENCE [LARGE SCALE GENOMIC DNA]</scope>
    <source>
        <strain evidence="3 4">MCA 4198</strain>
    </source>
</reference>
<protein>
    <submittedName>
        <fullName evidence="3">DUF1960-domain-containing protein</fullName>
    </submittedName>
</protein>
<dbReference type="STRING" id="215250.A0A316YHU2"/>
<accession>A0A316YHU2</accession>
<dbReference type="OrthoDB" id="2567806at2759"/>
<dbReference type="RefSeq" id="XP_025375834.1">
    <property type="nucleotide sequence ID" value="XM_025519339.1"/>
</dbReference>
<dbReference type="GeneID" id="37041255"/>
<dbReference type="Proteomes" id="UP000245768">
    <property type="component" value="Unassembled WGS sequence"/>
</dbReference>
<dbReference type="Pfam" id="PF01172">
    <property type="entry name" value="SBDS_N"/>
    <property type="match status" value="1"/>
</dbReference>
<name>A0A316YHU2_9BASI</name>
<keyword evidence="4" id="KW-1185">Reference proteome</keyword>
<proteinExistence type="predicted"/>
<evidence type="ECO:0000313" key="3">
    <source>
        <dbReference type="EMBL" id="PWN88636.1"/>
    </source>
</evidence>
<evidence type="ECO:0000259" key="2">
    <source>
        <dbReference type="Pfam" id="PF01172"/>
    </source>
</evidence>
<dbReference type="Gene3D" id="3.30.1250.10">
    <property type="entry name" value="Ribosome maturation protein SBDS, N-terminal domain"/>
    <property type="match status" value="1"/>
</dbReference>
<dbReference type="FunCoup" id="A0A316YHU2">
    <property type="interactions" value="21"/>
</dbReference>
<dbReference type="SUPFAM" id="SSF89895">
    <property type="entry name" value="FYSH domain"/>
    <property type="match status" value="1"/>
</dbReference>
<dbReference type="InParanoid" id="A0A316YHU2"/>
<feature type="region of interest" description="Disordered" evidence="1">
    <location>
        <begin position="96"/>
        <end position="122"/>
    </location>
</feature>
<sequence length="122" mass="13206">MTRSFHKVVYKVDPNSTDLFQVIVNHDEYKKWKAGDTTIPLADVVDSFQVFHTGQGAQGIMGNPSKQQLDTAFGTHTDTDVVEIILKEGDLQAATAKDGYSTTNDSKNNSNVTSAGSRAGGR</sequence>
<dbReference type="EMBL" id="KZ819638">
    <property type="protein sequence ID" value="PWN88636.1"/>
    <property type="molecule type" value="Genomic_DNA"/>
</dbReference>
<dbReference type="AlphaFoldDB" id="A0A316YHU2"/>
<dbReference type="InterPro" id="IPR019783">
    <property type="entry name" value="SDO1/SBDS_N"/>
</dbReference>
<dbReference type="InterPro" id="IPR036786">
    <property type="entry name" value="Ribosome_mat_SBDS_N_sf"/>
</dbReference>
<evidence type="ECO:0000256" key="1">
    <source>
        <dbReference type="SAM" id="MobiDB-lite"/>
    </source>
</evidence>
<gene>
    <name evidence="3" type="ORF">FA10DRAFT_244256</name>
</gene>
<feature type="compositionally biased region" description="Polar residues" evidence="1">
    <location>
        <begin position="100"/>
        <end position="116"/>
    </location>
</feature>
<evidence type="ECO:0000313" key="4">
    <source>
        <dbReference type="Proteomes" id="UP000245768"/>
    </source>
</evidence>
<organism evidence="3 4">
    <name type="scientific">Acaromyces ingoldii</name>
    <dbReference type="NCBI Taxonomy" id="215250"/>
    <lineage>
        <taxon>Eukaryota</taxon>
        <taxon>Fungi</taxon>
        <taxon>Dikarya</taxon>
        <taxon>Basidiomycota</taxon>
        <taxon>Ustilaginomycotina</taxon>
        <taxon>Exobasidiomycetes</taxon>
        <taxon>Exobasidiales</taxon>
        <taxon>Cryptobasidiaceae</taxon>
        <taxon>Acaromyces</taxon>
    </lineage>
</organism>
<feature type="domain" description="Ribosome maturation protein SDO1/SBDS N-terminal" evidence="2">
    <location>
        <begin position="6"/>
        <end position="96"/>
    </location>
</feature>